<protein>
    <submittedName>
        <fullName evidence="1">MFS transporter</fullName>
    </submittedName>
</protein>
<evidence type="ECO:0000313" key="1">
    <source>
        <dbReference type="EMBL" id="GKX67971.1"/>
    </source>
</evidence>
<accession>A0ACB5RFX8</accession>
<evidence type="ECO:0000313" key="2">
    <source>
        <dbReference type="Proteomes" id="UP001058074"/>
    </source>
</evidence>
<gene>
    <name evidence="1" type="ORF">rsdtw13_32290</name>
</gene>
<name>A0ACB5RFX8_9CLOT</name>
<proteinExistence type="predicted"/>
<dbReference type="Proteomes" id="UP001058074">
    <property type="component" value="Unassembled WGS sequence"/>
</dbReference>
<keyword evidence="2" id="KW-1185">Reference proteome</keyword>
<reference evidence="1" key="1">
    <citation type="journal article" date="2025" name="Int. J. Syst. Evol. Microbiol.">
        <title>Inconstantimicrobium mannanitabidum sp. nov., a novel member of the family Clostridiaceae isolated from anoxic soil under the treatment of reductive soil disinfestation.</title>
        <authorList>
            <person name="Ueki A."/>
            <person name="Tonouchi A."/>
            <person name="Honma S."/>
            <person name="Kaku N."/>
            <person name="Ueki K."/>
        </authorList>
    </citation>
    <scope>NUCLEOTIDE SEQUENCE</scope>
    <source>
        <strain evidence="1">TW13</strain>
    </source>
</reference>
<sequence>MNRLIKNYKGLPKEMYIICFSTIINRLGDFVVPFLALYLTQKIGMSEGLSGFIVTISAIIGIPAAIMGGKVSDMFGRKKVYIYAQSLSAAALIPCAVTKNPVITVVCLLLSTFLNGFVRPAFSSMVTDILPQEKRQGGFSLQYLSINVGVAIGPILAGFLFNNLLPMLFLGDALTSFIAVFLIWKNVKETYSPDSHVKVENKAERVEKGNTLQMLRKRPHLCLFFLLSAVYSFIYTQHRFSLPITIDAQFASQGAKYFGYVMSINAISVLVLTVFISAITRKNHQLTNMVFSGLLYAIGFGMIGYINNFWLFAISTVIWTGGEILSTISSGVYVANNSPSNYRARLSAISSIGWAVGAALSTFISGAYMQVHGCKTIWTAIFFMSLIAAGLMFSLKVFSKNMEKKLHSAM</sequence>
<comment type="caution">
    <text evidence="1">The sequence shown here is derived from an EMBL/GenBank/DDBJ whole genome shotgun (WGS) entry which is preliminary data.</text>
</comment>
<dbReference type="EMBL" id="BROD01000001">
    <property type="protein sequence ID" value="GKX67971.1"/>
    <property type="molecule type" value="Genomic_DNA"/>
</dbReference>
<organism evidence="1 2">
    <name type="scientific">Inconstantimicrobium mannanitabidum</name>
    <dbReference type="NCBI Taxonomy" id="1604901"/>
    <lineage>
        <taxon>Bacteria</taxon>
        <taxon>Bacillati</taxon>
        <taxon>Bacillota</taxon>
        <taxon>Clostridia</taxon>
        <taxon>Eubacteriales</taxon>
        <taxon>Clostridiaceae</taxon>
        <taxon>Inconstantimicrobium</taxon>
    </lineage>
</organism>